<comment type="caution">
    <text evidence="1">The sequence shown here is derived from an EMBL/GenBank/DDBJ whole genome shotgun (WGS) entry which is preliminary data.</text>
</comment>
<dbReference type="PANTHER" id="PTHR31579:SF39">
    <property type="entry name" value="OS01G0973600 PROTEIN"/>
    <property type="match status" value="1"/>
</dbReference>
<dbReference type="PANTHER" id="PTHR31579">
    <property type="entry name" value="OS03G0796600 PROTEIN"/>
    <property type="match status" value="1"/>
</dbReference>
<keyword evidence="2" id="KW-1185">Reference proteome</keyword>
<accession>A0ABR2AFN9</accession>
<dbReference type="Pfam" id="PF04720">
    <property type="entry name" value="PDDEXK_6"/>
    <property type="match status" value="1"/>
</dbReference>
<protein>
    <submittedName>
        <fullName evidence="1">Uncharacterized protein</fullName>
    </submittedName>
</protein>
<name>A0ABR2AFN9_9ROSI</name>
<dbReference type="InterPro" id="IPR006502">
    <property type="entry name" value="PDDEXK-like"/>
</dbReference>
<evidence type="ECO:0000313" key="1">
    <source>
        <dbReference type="EMBL" id="KAK8491777.1"/>
    </source>
</evidence>
<dbReference type="EMBL" id="JBBPBM010000753">
    <property type="protein sequence ID" value="KAK8491777.1"/>
    <property type="molecule type" value="Genomic_DNA"/>
</dbReference>
<dbReference type="Proteomes" id="UP001472677">
    <property type="component" value="Unassembled WGS sequence"/>
</dbReference>
<feature type="non-terminal residue" evidence="1">
    <location>
        <position position="1"/>
    </location>
</feature>
<gene>
    <name evidence="1" type="ORF">V6N12_073099</name>
</gene>
<sequence length="51" mass="5926">DHEYIDVVNYNNGNSERLIIDIDFQSHFEIARAVDSYDRILNSLQLSMLAP</sequence>
<evidence type="ECO:0000313" key="2">
    <source>
        <dbReference type="Proteomes" id="UP001472677"/>
    </source>
</evidence>
<reference evidence="1 2" key="1">
    <citation type="journal article" date="2024" name="G3 (Bethesda)">
        <title>Genome assembly of Hibiscus sabdariffa L. provides insights into metabolisms of medicinal natural products.</title>
        <authorList>
            <person name="Kim T."/>
        </authorList>
    </citation>
    <scope>NUCLEOTIDE SEQUENCE [LARGE SCALE GENOMIC DNA]</scope>
    <source>
        <strain evidence="1">TK-2024</strain>
        <tissue evidence="1">Old leaves</tissue>
    </source>
</reference>
<proteinExistence type="predicted"/>
<organism evidence="1 2">
    <name type="scientific">Hibiscus sabdariffa</name>
    <name type="common">roselle</name>
    <dbReference type="NCBI Taxonomy" id="183260"/>
    <lineage>
        <taxon>Eukaryota</taxon>
        <taxon>Viridiplantae</taxon>
        <taxon>Streptophyta</taxon>
        <taxon>Embryophyta</taxon>
        <taxon>Tracheophyta</taxon>
        <taxon>Spermatophyta</taxon>
        <taxon>Magnoliopsida</taxon>
        <taxon>eudicotyledons</taxon>
        <taxon>Gunneridae</taxon>
        <taxon>Pentapetalae</taxon>
        <taxon>rosids</taxon>
        <taxon>malvids</taxon>
        <taxon>Malvales</taxon>
        <taxon>Malvaceae</taxon>
        <taxon>Malvoideae</taxon>
        <taxon>Hibiscus</taxon>
    </lineage>
</organism>